<keyword evidence="3" id="KW-0326">Glycosidase</keyword>
<gene>
    <name evidence="5" type="ORF">CTI12_AA377170</name>
</gene>
<dbReference type="AlphaFoldDB" id="A0A2U1MIT4"/>
<dbReference type="PANTHER" id="PTHR32227">
    <property type="entry name" value="GLUCAN ENDO-1,3-BETA-GLUCOSIDASE BG1-RELATED-RELATED"/>
    <property type="match status" value="1"/>
</dbReference>
<accession>A0A2U1MIT4</accession>
<dbReference type="InterPro" id="IPR000490">
    <property type="entry name" value="Glyco_hydro_17"/>
</dbReference>
<evidence type="ECO:0000256" key="2">
    <source>
        <dbReference type="ARBA" id="ARBA00022801"/>
    </source>
</evidence>
<dbReference type="STRING" id="35608.A0A2U1MIT4"/>
<evidence type="ECO:0000313" key="5">
    <source>
        <dbReference type="EMBL" id="PWA61139.1"/>
    </source>
</evidence>
<dbReference type="Gene3D" id="3.20.20.80">
    <property type="entry name" value="Glycosidases"/>
    <property type="match status" value="2"/>
</dbReference>
<evidence type="ECO:0000256" key="4">
    <source>
        <dbReference type="RuleBase" id="RU004335"/>
    </source>
</evidence>
<proteinExistence type="inferred from homology"/>
<organism evidence="5 6">
    <name type="scientific">Artemisia annua</name>
    <name type="common">Sweet wormwood</name>
    <dbReference type="NCBI Taxonomy" id="35608"/>
    <lineage>
        <taxon>Eukaryota</taxon>
        <taxon>Viridiplantae</taxon>
        <taxon>Streptophyta</taxon>
        <taxon>Embryophyta</taxon>
        <taxon>Tracheophyta</taxon>
        <taxon>Spermatophyta</taxon>
        <taxon>Magnoliopsida</taxon>
        <taxon>eudicotyledons</taxon>
        <taxon>Gunneridae</taxon>
        <taxon>Pentapetalae</taxon>
        <taxon>asterids</taxon>
        <taxon>campanulids</taxon>
        <taxon>Asterales</taxon>
        <taxon>Asteraceae</taxon>
        <taxon>Asteroideae</taxon>
        <taxon>Anthemideae</taxon>
        <taxon>Artemisiinae</taxon>
        <taxon>Artemisia</taxon>
    </lineage>
</organism>
<protein>
    <submittedName>
        <fullName evidence="5">Glucan endo-1,3-beta-glucosidase</fullName>
    </submittedName>
</protein>
<dbReference type="InterPro" id="IPR017853">
    <property type="entry name" value="GH"/>
</dbReference>
<dbReference type="EMBL" id="PKPP01005174">
    <property type="protein sequence ID" value="PWA61139.1"/>
    <property type="molecule type" value="Genomic_DNA"/>
</dbReference>
<evidence type="ECO:0000313" key="6">
    <source>
        <dbReference type="Proteomes" id="UP000245207"/>
    </source>
</evidence>
<dbReference type="SUPFAM" id="SSF51445">
    <property type="entry name" value="(Trans)glycosidases"/>
    <property type="match status" value="2"/>
</dbReference>
<dbReference type="GO" id="GO:0004553">
    <property type="term" value="F:hydrolase activity, hydrolyzing O-glycosyl compounds"/>
    <property type="evidence" value="ECO:0007669"/>
    <property type="project" value="InterPro"/>
</dbReference>
<comment type="caution">
    <text evidence="5">The sequence shown here is derived from an EMBL/GenBank/DDBJ whole genome shotgun (WGS) entry which is preliminary data.</text>
</comment>
<sequence>MSKDGGAVGVNYGLIADNLPSPAQAINLLKSNNVDRIRIFSPNHDVLNALQNSGIQVIIGTFDDDVPKLASDINFAINWVETNIVPYAQSITFRCISVGNEIIPGDLASSVLAAMGSLNAALQSFNLGNIPVSTTVGFALLASSYPPSSGDFLSDYKAMMQEISGYLSSHGFPLLLTAYPYFGYASDPSNIQVSYALMNSTETFVKDGSLDDYKAMMQEISGYLSSHGFPLLLTAYPYFGYASDPSNIQVSYALMNSTETFVKDGSLEYKNMFDAMVDSVYWALEKVGAGGLDVVVVESGWPSNGNGEYTTPSLAQTYNQNLVRHANSGTPKIPGKSVETYLFALFNENQKTPGVEQNFGLFYPDMSEVITKLLSDEPPVYLKSTLEGCELSKFTVDQKLPSLLRMLLWAQNQLDEKAVYPRITDLFTAALEDRSV</sequence>
<reference evidence="5 6" key="1">
    <citation type="journal article" date="2018" name="Mol. Plant">
        <title>The genome of Artemisia annua provides insight into the evolution of Asteraceae family and artemisinin biosynthesis.</title>
        <authorList>
            <person name="Shen Q."/>
            <person name="Zhang L."/>
            <person name="Liao Z."/>
            <person name="Wang S."/>
            <person name="Yan T."/>
            <person name="Shi P."/>
            <person name="Liu M."/>
            <person name="Fu X."/>
            <person name="Pan Q."/>
            <person name="Wang Y."/>
            <person name="Lv Z."/>
            <person name="Lu X."/>
            <person name="Zhang F."/>
            <person name="Jiang W."/>
            <person name="Ma Y."/>
            <person name="Chen M."/>
            <person name="Hao X."/>
            <person name="Li L."/>
            <person name="Tang Y."/>
            <person name="Lv G."/>
            <person name="Zhou Y."/>
            <person name="Sun X."/>
            <person name="Brodelius P.E."/>
            <person name="Rose J.K.C."/>
            <person name="Tang K."/>
        </authorList>
    </citation>
    <scope>NUCLEOTIDE SEQUENCE [LARGE SCALE GENOMIC DNA]</scope>
    <source>
        <strain evidence="6">cv. Huhao1</strain>
        <tissue evidence="5">Leaf</tissue>
    </source>
</reference>
<comment type="similarity">
    <text evidence="1 4">Belongs to the glycosyl hydrolase 17 family.</text>
</comment>
<evidence type="ECO:0000256" key="3">
    <source>
        <dbReference type="ARBA" id="ARBA00023295"/>
    </source>
</evidence>
<evidence type="ECO:0000256" key="1">
    <source>
        <dbReference type="ARBA" id="ARBA00008773"/>
    </source>
</evidence>
<dbReference type="InterPro" id="IPR044965">
    <property type="entry name" value="Glyco_hydro_17_plant"/>
</dbReference>
<dbReference type="Proteomes" id="UP000245207">
    <property type="component" value="Unassembled WGS sequence"/>
</dbReference>
<keyword evidence="6" id="KW-1185">Reference proteome</keyword>
<keyword evidence="2" id="KW-0378">Hydrolase</keyword>
<dbReference type="OrthoDB" id="941679at2759"/>
<dbReference type="GO" id="GO:0005975">
    <property type="term" value="P:carbohydrate metabolic process"/>
    <property type="evidence" value="ECO:0007669"/>
    <property type="project" value="InterPro"/>
</dbReference>
<name>A0A2U1MIT4_ARTAN</name>
<dbReference type="Pfam" id="PF00332">
    <property type="entry name" value="Glyco_hydro_17"/>
    <property type="match status" value="2"/>
</dbReference>